<dbReference type="InterPro" id="IPR001434">
    <property type="entry name" value="OmcB-like_DUF11"/>
</dbReference>
<dbReference type="EMBL" id="CP104213">
    <property type="protein sequence ID" value="UWX64152.1"/>
    <property type="molecule type" value="Genomic_DNA"/>
</dbReference>
<feature type="region of interest" description="Disordered" evidence="1">
    <location>
        <begin position="448"/>
        <end position="467"/>
    </location>
</feature>
<protein>
    <submittedName>
        <fullName evidence="3">DUF11 domain-containing protein</fullName>
    </submittedName>
</protein>
<feature type="compositionally biased region" description="Gly residues" evidence="1">
    <location>
        <begin position="324"/>
        <end position="342"/>
    </location>
</feature>
<proteinExistence type="predicted"/>
<organism evidence="3 4">
    <name type="scientific">Deinococcus rubellus</name>
    <dbReference type="NCBI Taxonomy" id="1889240"/>
    <lineage>
        <taxon>Bacteria</taxon>
        <taxon>Thermotogati</taxon>
        <taxon>Deinococcota</taxon>
        <taxon>Deinococci</taxon>
        <taxon>Deinococcales</taxon>
        <taxon>Deinococcaceae</taxon>
        <taxon>Deinococcus</taxon>
    </lineage>
</organism>
<feature type="domain" description="DUF11" evidence="2">
    <location>
        <begin position="591"/>
        <end position="699"/>
    </location>
</feature>
<dbReference type="Pfam" id="PF01345">
    <property type="entry name" value="DUF11"/>
    <property type="match status" value="1"/>
</dbReference>
<name>A0ABY5YJ93_9DEIO</name>
<dbReference type="Proteomes" id="UP001060261">
    <property type="component" value="Chromosome"/>
</dbReference>
<evidence type="ECO:0000259" key="2">
    <source>
        <dbReference type="Pfam" id="PF01345"/>
    </source>
</evidence>
<feature type="region of interest" description="Disordered" evidence="1">
    <location>
        <begin position="312"/>
        <end position="342"/>
    </location>
</feature>
<evidence type="ECO:0000256" key="1">
    <source>
        <dbReference type="SAM" id="MobiDB-lite"/>
    </source>
</evidence>
<gene>
    <name evidence="3" type="ORF">N0D28_00275</name>
</gene>
<accession>A0ABY5YJ93</accession>
<reference evidence="3" key="1">
    <citation type="submission" date="2022-09" db="EMBL/GenBank/DDBJ databases">
        <title>genome sequence of Deinococcus rubellus.</title>
        <authorList>
            <person name="Srinivasan S."/>
        </authorList>
    </citation>
    <scope>NUCLEOTIDE SEQUENCE</scope>
    <source>
        <strain evidence="3">Ant6</strain>
    </source>
</reference>
<evidence type="ECO:0000313" key="3">
    <source>
        <dbReference type="EMBL" id="UWX64152.1"/>
    </source>
</evidence>
<evidence type="ECO:0000313" key="4">
    <source>
        <dbReference type="Proteomes" id="UP001060261"/>
    </source>
</evidence>
<sequence length="998" mass="99867">MNLNLSGPRRPSPRLATARSNIPKSRFKSVSLSAVLLCTALMVMTSPFVALAEVCGTPGKDGSTFNPNSYYPAASGTTATSGTFTISLGTKRTTPTASDLAAGDLVLIVQMQDALINNSDSVSYGDGSSGRGYTNLRSAGYYEFNVVSGITGTTLTLQNALANTYTNASANTSTGQRRFQIVRVPQFSALTLASDISVPTWNGDTGGVFALNVAGTLDFNGKTIDASSAGFRGGGSRQDDVVSGQKIVNYATPYSATVSNYGAFKGEGIAGTPRFVRDLTKTSVAYTGTDLGTSGYPTGTVTLGVTGTTASVTGGLDRSRGAPGNAGGGGDQHNAGGGGGGNVGMGGTGGNSFAFYRNPTSGSCVNFGGTFNACDGDGARPVGGLGGVGIPPGIVYPNAERLIVGGGGGAGDNNNAADDYPTTPQASGGNGGGVIFVVANTITGTGTLRANGQDGQPAGRDGAGGGGAGGTVAIATSTVNLSSLNVQVNGGSGGNSALPLKGGETQGPGGGGGGGAVLLTTTVTMRPTISFVGGAAGVNTPIAGITNVYGGSAGNGGKGDIIYNNINIPRTPACFPQLTVTKVTTTPQPLNTPASTQTPAYKITISNAAGVGAATGVRVADSLPNPFTYAGPTAYTPSSASVTRPTTSDPATSAITLNWSSFVIPGGQSVTLDFPVNRLQAVGTFQNSASVSFLDPTDSSGTRLVSPASAALVGANTTYTGGGTVTGSNYASTSSTAEDITIESDLQVTKQAFKTGSSTNPQTTRTNGQGFDYLITVTNLKAVNATNVTVTDANFPSTVTPGTATIVSTPATPTTGAAFNAVTKTLTVTALAAGQSVSVRIPVTVNLNVLTAAATPNTATLTVSTPVDDGTNGSVTANNTQTVTTYFNPVQLRKYVRNATPTSSLPNGEPTDINRTTTIAKPLDKLEYCVQATSLLTTALDVNVSDVLQPNQTFVTNSITNDSGASPVGALVGNTVTGTLKSVSSTQTRTLCFQTTVN</sequence>
<dbReference type="RefSeq" id="WP_260560427.1">
    <property type="nucleotide sequence ID" value="NZ_BAABEC010000020.1"/>
</dbReference>
<keyword evidence="4" id="KW-1185">Reference proteome</keyword>